<proteinExistence type="predicted"/>
<feature type="transmembrane region" description="Helical" evidence="6">
    <location>
        <begin position="40"/>
        <end position="61"/>
    </location>
</feature>
<feature type="transmembrane region" description="Helical" evidence="6">
    <location>
        <begin position="343"/>
        <end position="363"/>
    </location>
</feature>
<sequence>MSYSSVFKSVATVTVLSVITRTLAFLFKIYLSRAVGAEILGLYQICLSVFFLFISLTSGGITTVLSRKIAESDALGDKSRSLTYLTASLAIGMTAAAISVGALYLFAPYATVLISDERALPLLRIMIPALVSTTFYIIVRGWFWGTKQFGAFSLTELIEEILRILCTLLLVSGVVSGISGATGIALAFTVSDVIVALIIFLIFIRKGGRFRKFDNIGDILRPSAPLTVMRVFGSLVGTALSLILPARLIAGGMSVADATASVGRIAGMANPLLFAPNAIIGSLAIVLIPEMSADNVRGNYASLNRRLDAGISFALLVSGAFLALYAALGEELTVMLYDDSQSGLYLAACAPLLLLMPINQIVTSTLNSVGMEKESFYTFTIGTIFMIAACYILPTYIGIYAVIVANALCLAIEVAGNVYLLNKKIKLKFGFLKTLFLIAVFVFPCKLLVDWIYNITARANGVFALICAGIAGMAAYGALCYASGLVDVDMFLSRVRKKKAQKTAPAVKGGSAESARNG</sequence>
<organism evidence="7 8">
    <name type="scientific">Candidatus Stercoripulliclostridium pullicola</name>
    <dbReference type="NCBI Taxonomy" id="2840953"/>
    <lineage>
        <taxon>Bacteria</taxon>
        <taxon>Bacillati</taxon>
        <taxon>Bacillota</taxon>
        <taxon>Clostridia</taxon>
        <taxon>Eubacteriales</taxon>
        <taxon>Candidatus Stercoripulliclostridium</taxon>
    </lineage>
</organism>
<dbReference type="GO" id="GO:0005886">
    <property type="term" value="C:plasma membrane"/>
    <property type="evidence" value="ECO:0007669"/>
    <property type="project" value="UniProtKB-SubCell"/>
</dbReference>
<feature type="transmembrane region" description="Helical" evidence="6">
    <location>
        <begin position="462"/>
        <end position="492"/>
    </location>
</feature>
<keyword evidence="2" id="KW-1003">Cell membrane</keyword>
<dbReference type="InterPro" id="IPR002797">
    <property type="entry name" value="Polysacc_synth"/>
</dbReference>
<evidence type="ECO:0000313" key="7">
    <source>
        <dbReference type="EMBL" id="MBO8423787.1"/>
    </source>
</evidence>
<comment type="caution">
    <text evidence="7">The sequence shown here is derived from an EMBL/GenBank/DDBJ whole genome shotgun (WGS) entry which is preliminary data.</text>
</comment>
<feature type="transmembrane region" description="Helical" evidence="6">
    <location>
        <begin position="309"/>
        <end position="328"/>
    </location>
</feature>
<feature type="transmembrane region" description="Helical" evidence="6">
    <location>
        <begin position="375"/>
        <end position="394"/>
    </location>
</feature>
<evidence type="ECO:0000256" key="4">
    <source>
        <dbReference type="ARBA" id="ARBA00022989"/>
    </source>
</evidence>
<dbReference type="PANTHER" id="PTHR30250:SF21">
    <property type="entry name" value="LIPID II FLIPPASE MURJ"/>
    <property type="match status" value="1"/>
</dbReference>
<gene>
    <name evidence="7" type="ORF">IAB16_02005</name>
</gene>
<dbReference type="Pfam" id="PF01943">
    <property type="entry name" value="Polysacc_synt"/>
    <property type="match status" value="1"/>
</dbReference>
<accession>A0A940DGN7</accession>
<dbReference type="PANTHER" id="PTHR30250">
    <property type="entry name" value="PST FAMILY PREDICTED COLANIC ACID TRANSPORTER"/>
    <property type="match status" value="1"/>
</dbReference>
<evidence type="ECO:0000256" key="5">
    <source>
        <dbReference type="ARBA" id="ARBA00023136"/>
    </source>
</evidence>
<evidence type="ECO:0000256" key="6">
    <source>
        <dbReference type="SAM" id="Phobius"/>
    </source>
</evidence>
<evidence type="ECO:0000256" key="1">
    <source>
        <dbReference type="ARBA" id="ARBA00004651"/>
    </source>
</evidence>
<feature type="transmembrane region" description="Helical" evidence="6">
    <location>
        <begin position="119"/>
        <end position="139"/>
    </location>
</feature>
<feature type="transmembrane region" description="Helical" evidence="6">
    <location>
        <begin position="434"/>
        <end position="456"/>
    </location>
</feature>
<dbReference type="InterPro" id="IPR050833">
    <property type="entry name" value="Poly_Biosynth_Transport"/>
</dbReference>
<evidence type="ECO:0000256" key="3">
    <source>
        <dbReference type="ARBA" id="ARBA00022692"/>
    </source>
</evidence>
<feature type="transmembrane region" description="Helical" evidence="6">
    <location>
        <begin position="184"/>
        <end position="204"/>
    </location>
</feature>
<evidence type="ECO:0000256" key="2">
    <source>
        <dbReference type="ARBA" id="ARBA00022475"/>
    </source>
</evidence>
<name>A0A940DGN7_9FIRM</name>
<protein>
    <submittedName>
        <fullName evidence="7">Oligosaccharide flippase family protein</fullName>
    </submittedName>
</protein>
<feature type="transmembrane region" description="Helical" evidence="6">
    <location>
        <begin position="400"/>
        <end position="422"/>
    </location>
</feature>
<evidence type="ECO:0000313" key="8">
    <source>
        <dbReference type="Proteomes" id="UP000727857"/>
    </source>
</evidence>
<dbReference type="EMBL" id="JADINF010000050">
    <property type="protein sequence ID" value="MBO8423787.1"/>
    <property type="molecule type" value="Genomic_DNA"/>
</dbReference>
<reference evidence="7" key="2">
    <citation type="journal article" date="2021" name="PeerJ">
        <title>Extensive microbial diversity within the chicken gut microbiome revealed by metagenomics and culture.</title>
        <authorList>
            <person name="Gilroy R."/>
            <person name="Ravi A."/>
            <person name="Getino M."/>
            <person name="Pursley I."/>
            <person name="Horton D.L."/>
            <person name="Alikhan N.F."/>
            <person name="Baker D."/>
            <person name="Gharbi K."/>
            <person name="Hall N."/>
            <person name="Watson M."/>
            <person name="Adriaenssens E.M."/>
            <person name="Foster-Nyarko E."/>
            <person name="Jarju S."/>
            <person name="Secka A."/>
            <person name="Antonio M."/>
            <person name="Oren A."/>
            <person name="Chaudhuri R.R."/>
            <person name="La Ragione R."/>
            <person name="Hildebrand F."/>
            <person name="Pallen M.J."/>
        </authorList>
    </citation>
    <scope>NUCLEOTIDE SEQUENCE</scope>
    <source>
        <strain evidence="7">517</strain>
    </source>
</reference>
<feature type="transmembrane region" description="Helical" evidence="6">
    <location>
        <begin position="268"/>
        <end position="288"/>
    </location>
</feature>
<keyword evidence="3 6" id="KW-0812">Transmembrane</keyword>
<reference evidence="7" key="1">
    <citation type="submission" date="2020-10" db="EMBL/GenBank/DDBJ databases">
        <authorList>
            <person name="Gilroy R."/>
        </authorList>
    </citation>
    <scope>NUCLEOTIDE SEQUENCE</scope>
    <source>
        <strain evidence="7">517</strain>
    </source>
</reference>
<feature type="transmembrane region" description="Helical" evidence="6">
    <location>
        <begin position="225"/>
        <end position="248"/>
    </location>
</feature>
<feature type="transmembrane region" description="Helical" evidence="6">
    <location>
        <begin position="82"/>
        <end position="107"/>
    </location>
</feature>
<dbReference type="AlphaFoldDB" id="A0A940DGN7"/>
<comment type="subcellular location">
    <subcellularLocation>
        <location evidence="1">Cell membrane</location>
        <topology evidence="1">Multi-pass membrane protein</topology>
    </subcellularLocation>
</comment>
<keyword evidence="4 6" id="KW-1133">Transmembrane helix</keyword>
<dbReference type="Proteomes" id="UP000727857">
    <property type="component" value="Unassembled WGS sequence"/>
</dbReference>
<keyword evidence="5 6" id="KW-0472">Membrane</keyword>